<reference evidence="6 7" key="1">
    <citation type="submission" date="2020-07" db="EMBL/GenBank/DDBJ databases">
        <title>Stappia sp., F7233, whole genome shotgun sequencing project.</title>
        <authorList>
            <person name="Jiang S."/>
            <person name="Liu Z.W."/>
            <person name="Du Z.J."/>
        </authorList>
    </citation>
    <scope>NUCLEOTIDE SEQUENCE [LARGE SCALE GENOMIC DNA]</scope>
    <source>
        <strain evidence="6 7">F7233</strain>
    </source>
</reference>
<accession>A0A839AJI9</accession>
<evidence type="ECO:0000313" key="6">
    <source>
        <dbReference type="EMBL" id="MBA5779072.1"/>
    </source>
</evidence>
<keyword evidence="7" id="KW-1185">Reference proteome</keyword>
<gene>
    <name evidence="6" type="ORF">H2509_18235</name>
</gene>
<dbReference type="Proteomes" id="UP000541109">
    <property type="component" value="Unassembled WGS sequence"/>
</dbReference>
<dbReference type="Pfam" id="PF04828">
    <property type="entry name" value="GFA"/>
    <property type="match status" value="1"/>
</dbReference>
<evidence type="ECO:0000256" key="4">
    <source>
        <dbReference type="ARBA" id="ARBA00023239"/>
    </source>
</evidence>
<dbReference type="InterPro" id="IPR011057">
    <property type="entry name" value="Mss4-like_sf"/>
</dbReference>
<keyword evidence="4" id="KW-0456">Lyase</keyword>
<evidence type="ECO:0000256" key="1">
    <source>
        <dbReference type="ARBA" id="ARBA00005495"/>
    </source>
</evidence>
<keyword evidence="3" id="KW-0862">Zinc</keyword>
<dbReference type="PANTHER" id="PTHR33337:SF33">
    <property type="entry name" value="CENP-V_GFA DOMAIN-CONTAINING PROTEIN"/>
    <property type="match status" value="1"/>
</dbReference>
<comment type="caution">
    <text evidence="6">The sequence shown here is derived from an EMBL/GenBank/DDBJ whole genome shotgun (WGS) entry which is preliminary data.</text>
</comment>
<proteinExistence type="inferred from homology"/>
<evidence type="ECO:0000259" key="5">
    <source>
        <dbReference type="PROSITE" id="PS51891"/>
    </source>
</evidence>
<name>A0A839AJI9_9HYPH</name>
<feature type="domain" description="CENP-V/GFA" evidence="5">
    <location>
        <begin position="5"/>
        <end position="124"/>
    </location>
</feature>
<evidence type="ECO:0000313" key="7">
    <source>
        <dbReference type="Proteomes" id="UP000541109"/>
    </source>
</evidence>
<dbReference type="PANTHER" id="PTHR33337">
    <property type="entry name" value="GFA DOMAIN-CONTAINING PROTEIN"/>
    <property type="match status" value="1"/>
</dbReference>
<sequence length="157" mass="17246">MTGELEGGCTCGSTRYRLKARPLFVHCCHCTWCQHETGSAFAINAMIEAREVEVTKGGIMRVRLPSASGEGQVFARCPDCGLTLWSNYAGAGDAVNFIRVGTLDEPGKAPPDIHIYTSTKLPWVVLPKDVPAVPEYYRRSEHWPAEAIARLKAVKPE</sequence>
<organism evidence="6 7">
    <name type="scientific">Stappia albiluteola</name>
    <dbReference type="NCBI Taxonomy" id="2758565"/>
    <lineage>
        <taxon>Bacteria</taxon>
        <taxon>Pseudomonadati</taxon>
        <taxon>Pseudomonadota</taxon>
        <taxon>Alphaproteobacteria</taxon>
        <taxon>Hyphomicrobiales</taxon>
        <taxon>Stappiaceae</taxon>
        <taxon>Stappia</taxon>
    </lineage>
</organism>
<dbReference type="AlphaFoldDB" id="A0A839AJI9"/>
<dbReference type="RefSeq" id="WP_182167900.1">
    <property type="nucleotide sequence ID" value="NZ_JACFXV010000065.1"/>
</dbReference>
<protein>
    <submittedName>
        <fullName evidence="6">GFA family protein</fullName>
    </submittedName>
</protein>
<keyword evidence="2" id="KW-0479">Metal-binding</keyword>
<evidence type="ECO:0000256" key="2">
    <source>
        <dbReference type="ARBA" id="ARBA00022723"/>
    </source>
</evidence>
<dbReference type="EMBL" id="JACFXV010000065">
    <property type="protein sequence ID" value="MBA5779072.1"/>
    <property type="molecule type" value="Genomic_DNA"/>
</dbReference>
<comment type="similarity">
    <text evidence="1">Belongs to the Gfa family.</text>
</comment>
<dbReference type="InterPro" id="IPR006913">
    <property type="entry name" value="CENP-V/GFA"/>
</dbReference>
<dbReference type="Gene3D" id="3.90.1590.10">
    <property type="entry name" value="glutathione-dependent formaldehyde- activating enzyme (gfa)"/>
    <property type="match status" value="1"/>
</dbReference>
<dbReference type="SUPFAM" id="SSF51316">
    <property type="entry name" value="Mss4-like"/>
    <property type="match status" value="1"/>
</dbReference>
<dbReference type="PROSITE" id="PS51891">
    <property type="entry name" value="CENP_V_GFA"/>
    <property type="match status" value="1"/>
</dbReference>
<dbReference type="GO" id="GO:0016846">
    <property type="term" value="F:carbon-sulfur lyase activity"/>
    <property type="evidence" value="ECO:0007669"/>
    <property type="project" value="InterPro"/>
</dbReference>
<evidence type="ECO:0000256" key="3">
    <source>
        <dbReference type="ARBA" id="ARBA00022833"/>
    </source>
</evidence>
<dbReference type="GO" id="GO:0046872">
    <property type="term" value="F:metal ion binding"/>
    <property type="evidence" value="ECO:0007669"/>
    <property type="project" value="UniProtKB-KW"/>
</dbReference>